<gene>
    <name evidence="5" type="ORF">DI536_07965</name>
</gene>
<dbReference type="Proteomes" id="UP000249061">
    <property type="component" value="Unassembled WGS sequence"/>
</dbReference>
<reference evidence="5 6" key="1">
    <citation type="submission" date="2017-08" db="EMBL/GenBank/DDBJ databases">
        <title>Infants hospitalized years apart are colonized by the same room-sourced microbial strains.</title>
        <authorList>
            <person name="Brooks B."/>
            <person name="Olm M.R."/>
            <person name="Firek B.A."/>
            <person name="Baker R."/>
            <person name="Thomas B.C."/>
            <person name="Morowitz M.J."/>
            <person name="Banfield J.F."/>
        </authorList>
    </citation>
    <scope>NUCLEOTIDE SEQUENCE [LARGE SCALE GENOMIC DNA]</scope>
    <source>
        <strain evidence="5">S2_003_000_R2_14</strain>
    </source>
</reference>
<proteinExistence type="predicted"/>
<evidence type="ECO:0000313" key="5">
    <source>
        <dbReference type="EMBL" id="PZR15544.1"/>
    </source>
</evidence>
<evidence type="ECO:0000256" key="3">
    <source>
        <dbReference type="ARBA" id="ARBA00023002"/>
    </source>
</evidence>
<evidence type="ECO:0000313" key="6">
    <source>
        <dbReference type="Proteomes" id="UP000249061"/>
    </source>
</evidence>
<organism evidence="5 6">
    <name type="scientific">Archangium gephyra</name>
    <dbReference type="NCBI Taxonomy" id="48"/>
    <lineage>
        <taxon>Bacteria</taxon>
        <taxon>Pseudomonadati</taxon>
        <taxon>Myxococcota</taxon>
        <taxon>Myxococcia</taxon>
        <taxon>Myxococcales</taxon>
        <taxon>Cystobacterineae</taxon>
        <taxon>Archangiaceae</taxon>
        <taxon>Archangium</taxon>
    </lineage>
</organism>
<comment type="caution">
    <text evidence="5">The sequence shown here is derived from an EMBL/GenBank/DDBJ whole genome shotgun (WGS) entry which is preliminary data.</text>
</comment>
<dbReference type="GO" id="GO:0008703">
    <property type="term" value="F:5-amino-6-(5-phosphoribosylamino)uracil reductase activity"/>
    <property type="evidence" value="ECO:0007669"/>
    <property type="project" value="InterPro"/>
</dbReference>
<dbReference type="InterPro" id="IPR002734">
    <property type="entry name" value="RibDG_C"/>
</dbReference>
<dbReference type="Pfam" id="PF01872">
    <property type="entry name" value="RibD_C"/>
    <property type="match status" value="1"/>
</dbReference>
<dbReference type="InterPro" id="IPR050765">
    <property type="entry name" value="Riboflavin_Biosynth_HTPR"/>
</dbReference>
<dbReference type="Gene3D" id="3.40.430.10">
    <property type="entry name" value="Dihydrofolate Reductase, subunit A"/>
    <property type="match status" value="1"/>
</dbReference>
<protein>
    <submittedName>
        <fullName evidence="5">Deaminase</fullName>
    </submittedName>
</protein>
<evidence type="ECO:0000256" key="2">
    <source>
        <dbReference type="ARBA" id="ARBA00022857"/>
    </source>
</evidence>
<dbReference type="SUPFAM" id="SSF53597">
    <property type="entry name" value="Dihydrofolate reductase-like"/>
    <property type="match status" value="1"/>
</dbReference>
<accession>A0A2W5VHX5</accession>
<evidence type="ECO:0000256" key="1">
    <source>
        <dbReference type="ARBA" id="ARBA00005104"/>
    </source>
</evidence>
<keyword evidence="3" id="KW-0560">Oxidoreductase</keyword>
<dbReference type="InterPro" id="IPR024072">
    <property type="entry name" value="DHFR-like_dom_sf"/>
</dbReference>
<dbReference type="PANTHER" id="PTHR38011:SF7">
    <property type="entry name" value="2,5-DIAMINO-6-RIBOSYLAMINO-4(3H)-PYRIMIDINONE 5'-PHOSPHATE REDUCTASE"/>
    <property type="match status" value="1"/>
</dbReference>
<dbReference type="AlphaFoldDB" id="A0A2W5VHX5"/>
<dbReference type="PANTHER" id="PTHR38011">
    <property type="entry name" value="DIHYDROFOLATE REDUCTASE FAMILY PROTEIN (AFU_ORTHOLOGUE AFUA_8G06820)"/>
    <property type="match status" value="1"/>
</dbReference>
<dbReference type="EMBL" id="QFQP01000005">
    <property type="protein sequence ID" value="PZR15544.1"/>
    <property type="molecule type" value="Genomic_DNA"/>
</dbReference>
<comment type="pathway">
    <text evidence="1">Cofactor biosynthesis; riboflavin biosynthesis.</text>
</comment>
<feature type="domain" description="Bacterial bifunctional deaminase-reductase C-terminal" evidence="4">
    <location>
        <begin position="20"/>
        <end position="234"/>
    </location>
</feature>
<name>A0A2W5VHX5_9BACT</name>
<sequence length="242" mass="27123">MSRTMSARTRRVLTQPGMRPHITCHMISAVDGRTETRNWPGNTAKLFEETAATIESDGWIVGRTTMSEFCEPSPRRKRSGRFDIPKKDFIAPHDEETYAIGLDPSGKLHWKQGNVDTEHAVMIVTEKVTGDYLEHLQRAGVSYIFGGKRTLDLALVAEKLYRLLGLRRVTVQGGGSNNGSWLNAGLVDEVSLIVMPFADGKLGMPSVFDIDADQHTGVRQLRLISSSVYKKQYVWLRYAVKN</sequence>
<dbReference type="GO" id="GO:0009231">
    <property type="term" value="P:riboflavin biosynthetic process"/>
    <property type="evidence" value="ECO:0007669"/>
    <property type="project" value="InterPro"/>
</dbReference>
<evidence type="ECO:0000259" key="4">
    <source>
        <dbReference type="Pfam" id="PF01872"/>
    </source>
</evidence>
<keyword evidence="2" id="KW-0521">NADP</keyword>